<organism evidence="10 11">
    <name type="scientific">Erythrobacter westpacificensis</name>
    <dbReference type="NCBI Taxonomy" id="1055231"/>
    <lineage>
        <taxon>Bacteria</taxon>
        <taxon>Pseudomonadati</taxon>
        <taxon>Pseudomonadota</taxon>
        <taxon>Alphaproteobacteria</taxon>
        <taxon>Sphingomonadales</taxon>
        <taxon>Erythrobacteraceae</taxon>
        <taxon>Erythrobacter/Porphyrobacter group</taxon>
        <taxon>Erythrobacter</taxon>
    </lineage>
</organism>
<dbReference type="InterPro" id="IPR007698">
    <property type="entry name" value="AlaDH/PNT_NAD(H)-bd"/>
</dbReference>
<evidence type="ECO:0000256" key="5">
    <source>
        <dbReference type="ARBA" id="ARBA00022967"/>
    </source>
</evidence>
<accession>A0ABP9KIT1</accession>
<evidence type="ECO:0000256" key="3">
    <source>
        <dbReference type="ARBA" id="ARBA00022741"/>
    </source>
</evidence>
<reference evidence="11" key="1">
    <citation type="journal article" date="2019" name="Int. J. Syst. Evol. Microbiol.">
        <title>The Global Catalogue of Microorganisms (GCM) 10K type strain sequencing project: providing services to taxonomists for standard genome sequencing and annotation.</title>
        <authorList>
            <consortium name="The Broad Institute Genomics Platform"/>
            <consortium name="The Broad Institute Genome Sequencing Center for Infectious Disease"/>
            <person name="Wu L."/>
            <person name="Ma J."/>
        </authorList>
    </citation>
    <scope>NUCLEOTIDE SEQUENCE [LARGE SCALE GENOMIC DNA]</scope>
    <source>
        <strain evidence="11">JCM 18014</strain>
    </source>
</reference>
<evidence type="ECO:0000256" key="1">
    <source>
        <dbReference type="ARBA" id="ARBA00003943"/>
    </source>
</evidence>
<keyword evidence="4" id="KW-0521">NADP</keyword>
<proteinExistence type="predicted"/>
<comment type="catalytic activity">
    <reaction evidence="7">
        <text>NAD(+) + NADPH + H(+)(in) = NADH + NADP(+) + H(+)(out)</text>
        <dbReference type="Rhea" id="RHEA:47992"/>
        <dbReference type="ChEBI" id="CHEBI:15378"/>
        <dbReference type="ChEBI" id="CHEBI:57540"/>
        <dbReference type="ChEBI" id="CHEBI:57783"/>
        <dbReference type="ChEBI" id="CHEBI:57945"/>
        <dbReference type="ChEBI" id="CHEBI:58349"/>
        <dbReference type="EC" id="7.1.1.1"/>
    </reaction>
</comment>
<evidence type="ECO:0000259" key="9">
    <source>
        <dbReference type="SMART" id="SM01003"/>
    </source>
</evidence>
<dbReference type="CDD" id="cd05304">
    <property type="entry name" value="Rubrum_tdh"/>
    <property type="match status" value="1"/>
</dbReference>
<dbReference type="InterPro" id="IPR036291">
    <property type="entry name" value="NAD(P)-bd_dom_sf"/>
</dbReference>
<dbReference type="PANTHER" id="PTHR10160">
    <property type="entry name" value="NAD(P) TRANSHYDROGENASE"/>
    <property type="match status" value="1"/>
</dbReference>
<keyword evidence="6" id="KW-0520">NAD</keyword>
<protein>
    <recommendedName>
        <fullName evidence="2">proton-translocating NAD(P)(+) transhydrogenase</fullName>
        <ecNumber evidence="2">7.1.1.1</ecNumber>
    </recommendedName>
</protein>
<comment type="caution">
    <text evidence="10">The sequence shown here is derived from an EMBL/GenBank/DDBJ whole genome shotgun (WGS) entry which is preliminary data.</text>
</comment>
<dbReference type="Pfam" id="PF01262">
    <property type="entry name" value="AlaDh_PNT_C"/>
    <property type="match status" value="1"/>
</dbReference>
<dbReference type="Proteomes" id="UP001500518">
    <property type="component" value="Unassembled WGS sequence"/>
</dbReference>
<dbReference type="EMBL" id="BAABHV010000021">
    <property type="protein sequence ID" value="GAA5059756.1"/>
    <property type="molecule type" value="Genomic_DNA"/>
</dbReference>
<evidence type="ECO:0000313" key="10">
    <source>
        <dbReference type="EMBL" id="GAA5059756.1"/>
    </source>
</evidence>
<evidence type="ECO:0000256" key="2">
    <source>
        <dbReference type="ARBA" id="ARBA00012943"/>
    </source>
</evidence>
<feature type="domain" description="Alanine dehydrogenase/pyridine nucleotide transhydrogenase NAD(H)-binding" evidence="8">
    <location>
        <begin position="147"/>
        <end position="310"/>
    </location>
</feature>
<dbReference type="SMART" id="SM01003">
    <property type="entry name" value="AlaDh_PNT_N"/>
    <property type="match status" value="1"/>
</dbReference>
<evidence type="ECO:0000313" key="11">
    <source>
        <dbReference type="Proteomes" id="UP001500518"/>
    </source>
</evidence>
<evidence type="ECO:0000256" key="7">
    <source>
        <dbReference type="ARBA" id="ARBA00048202"/>
    </source>
</evidence>
<keyword evidence="11" id="KW-1185">Reference proteome</keyword>
<evidence type="ECO:0000256" key="4">
    <source>
        <dbReference type="ARBA" id="ARBA00022857"/>
    </source>
</evidence>
<keyword evidence="3" id="KW-0547">Nucleotide-binding</keyword>
<dbReference type="PANTHER" id="PTHR10160:SF19">
    <property type="entry name" value="PROTON-TRANSLOCATING NAD(P)(+) TRANSHYDROGENASE"/>
    <property type="match status" value="1"/>
</dbReference>
<evidence type="ECO:0000259" key="8">
    <source>
        <dbReference type="SMART" id="SM01002"/>
    </source>
</evidence>
<dbReference type="SUPFAM" id="SSF51735">
    <property type="entry name" value="NAD(P)-binding Rossmann-fold domains"/>
    <property type="match status" value="1"/>
</dbReference>
<dbReference type="InterPro" id="IPR007886">
    <property type="entry name" value="AlaDH/PNT_N"/>
</dbReference>
<evidence type="ECO:0000256" key="6">
    <source>
        <dbReference type="ARBA" id="ARBA00023027"/>
    </source>
</evidence>
<dbReference type="EC" id="7.1.1.1" evidence="2"/>
<feature type="domain" description="Alanine dehydrogenase/pyridine nucleotide transhydrogenase N-terminal" evidence="9">
    <location>
        <begin position="4"/>
        <end position="138"/>
    </location>
</feature>
<dbReference type="SMART" id="SM01002">
    <property type="entry name" value="AlaDh_PNT_C"/>
    <property type="match status" value="1"/>
</dbReference>
<dbReference type="Pfam" id="PF05222">
    <property type="entry name" value="AlaDh_PNT_N"/>
    <property type="match status" value="1"/>
</dbReference>
<sequence>MKIAVLKERAAGETRVAATPETVKKLAALGASLAVEEGAGEAAAIPDAAYAEAGAEVGPVAKVVADADMVMGVQAPDVAALSGAKSGAWVAATFDPFGQRERVEAYAKAGLEALSLEFMPRITRAQSMDVLSSQSNLAGYKAVIAAADQYGRAFPMMMTAAGTISAAKVFVMGVGVAGLQAIATTKRLGAQVSATDVRPETAEQIKSLGGKPVFAEGLEASGEGGYAAELTDEQKAAQADLVTKHIAKQDIVITTALIPGRAAPRLVSDAQIASMKQGSVIFDLAVAQGGNVEGSVPDQLVEKHGVTIMGFSNTPAHLPADASALFSRNLFNFLNAFWDKDAGKPVLDEEIGDAIRLTRGGEVVNPRLRAAS</sequence>
<gene>
    <name evidence="10" type="ORF">GCM10023208_27410</name>
</gene>
<name>A0ABP9KIT1_9SPHN</name>
<dbReference type="SUPFAM" id="SSF52283">
    <property type="entry name" value="Formate/glycerate dehydrogenase catalytic domain-like"/>
    <property type="match status" value="1"/>
</dbReference>
<keyword evidence="5" id="KW-1278">Translocase</keyword>
<dbReference type="RefSeq" id="WP_346033583.1">
    <property type="nucleotide sequence ID" value="NZ_BAABHV010000021.1"/>
</dbReference>
<dbReference type="Gene3D" id="3.40.50.720">
    <property type="entry name" value="NAD(P)-binding Rossmann-like Domain"/>
    <property type="match status" value="2"/>
</dbReference>
<comment type="function">
    <text evidence="1">The transhydrogenation between NADH and NADP is coupled to respiration and ATP hydrolysis and functions as a proton pump across the membrane.</text>
</comment>